<evidence type="ECO:0008006" key="3">
    <source>
        <dbReference type="Google" id="ProtNLM"/>
    </source>
</evidence>
<dbReference type="InterPro" id="IPR011044">
    <property type="entry name" value="Quino_amine_DH_bsu"/>
</dbReference>
<dbReference type="RefSeq" id="WP_130285956.1">
    <property type="nucleotide sequence ID" value="NZ_SGXE01000001.1"/>
</dbReference>
<dbReference type="Proteomes" id="UP000292262">
    <property type="component" value="Unassembled WGS sequence"/>
</dbReference>
<proteinExistence type="predicted"/>
<dbReference type="SUPFAM" id="SSF50969">
    <property type="entry name" value="YVTN repeat-like/Quinoprotein amine dehydrogenase"/>
    <property type="match status" value="1"/>
</dbReference>
<comment type="caution">
    <text evidence="1">The sequence shown here is derived from an EMBL/GenBank/DDBJ whole genome shotgun (WGS) entry which is preliminary data.</text>
</comment>
<evidence type="ECO:0000313" key="2">
    <source>
        <dbReference type="Proteomes" id="UP000292262"/>
    </source>
</evidence>
<evidence type="ECO:0000313" key="1">
    <source>
        <dbReference type="EMBL" id="RZT00162.1"/>
    </source>
</evidence>
<organism evidence="1 2">
    <name type="scientific">Aquimarina brevivitae</name>
    <dbReference type="NCBI Taxonomy" id="323412"/>
    <lineage>
        <taxon>Bacteria</taxon>
        <taxon>Pseudomonadati</taxon>
        <taxon>Bacteroidota</taxon>
        <taxon>Flavobacteriia</taxon>
        <taxon>Flavobacteriales</taxon>
        <taxon>Flavobacteriaceae</taxon>
        <taxon>Aquimarina</taxon>
    </lineage>
</organism>
<dbReference type="EMBL" id="SGXE01000001">
    <property type="protein sequence ID" value="RZT00162.1"/>
    <property type="molecule type" value="Genomic_DNA"/>
</dbReference>
<dbReference type="AlphaFoldDB" id="A0A4Q7PHT8"/>
<protein>
    <recommendedName>
        <fullName evidence="3">Delta-60 repeat protein</fullName>
    </recommendedName>
</protein>
<dbReference type="OrthoDB" id="1159085at2"/>
<accession>A0A4Q7PHT8</accession>
<reference evidence="1 2" key="1">
    <citation type="submission" date="2019-02" db="EMBL/GenBank/DDBJ databases">
        <title>Genomic Encyclopedia of Type Strains, Phase IV (KMG-IV): sequencing the most valuable type-strain genomes for metagenomic binning, comparative biology and taxonomic classification.</title>
        <authorList>
            <person name="Goeker M."/>
        </authorList>
    </citation>
    <scope>NUCLEOTIDE SEQUENCE [LARGE SCALE GENOMIC DNA]</scope>
    <source>
        <strain evidence="1 2">DSM 17196</strain>
    </source>
</reference>
<keyword evidence="2" id="KW-1185">Reference proteome</keyword>
<sequence length="421" mass="47655">MKPYCIISLFTVLCFHAYTQQLDDSFSRDGIWILRNPEMTSSQIVDYKLTTDHKLIVLHQSEIKRSITRLLPDGQRDEQFSFDYQLFDNAGTTPVAISTTADNDIVVLANLWNGTTWVINIHTFDAMGELNTQFGQNGSYIKSLTKDQYDNYGQYLYTTANDDIVVVAKINDFSVSTTEHNIATLRLSKYGKTISQGVYANRCQQINSAAMQDDYLLLAYSETQEDELDQTTRVASWQTDQSYHQELHCLSSEEEFSATDQIELSKNNFYIAQIISDAEALYRIGKYDLNGNRDTSFTDNGHIGGDSDIFNSRFVVTPSGEIFVVSMSLDNEFDIHIKKLNVDGTIDDVFGTHGIATIRLNNPVEQLHKIRLDTQNRLYISGNMAVGGNSFGFIARVKPDVLQLKKQKLDDFISTLFTKGE</sequence>
<gene>
    <name evidence="1" type="ORF">EV197_1395</name>
</gene>
<name>A0A4Q7PHT8_9FLAO</name>